<accession>A0A328DBX3</accession>
<feature type="domain" description="F-box" evidence="2">
    <location>
        <begin position="141"/>
        <end position="166"/>
    </location>
</feature>
<sequence length="479" mass="54416">MEGESIEEAFLALARRLHKAGAILEDVGRSLLESRDQISQLNLLLNSAKLEINDRAEREKRLEEELRAEKAKLEEKRARSAQLEEDGRRKVVKIVELEDGLTQVKESARAKEETFLVDAANWAACQLRDLSSTQSSRGGIVPAQSLLRFRSVSKKWRSIIDSPRFIKLHLHRALQTESDRKIVLRGDGYFFWADLDLVEKTKKVHYTKLDCPFESKSLVTNVIGSCHGVLCLGGDFEDETIALWNPTTREMFKIPSSTLSDNCHLGLGFGYDNKSDDYKVLRIIQRVHAETEARVYSMKLKTWGKMDRFPFHLKHRMSNGVLASGSLHFKCSSIDPEGENDVIGAFDLETEEYRLVPHPEFPAENGNFHMNVEALGGSLCMMCYYGQSRSLDIWVNEKSWTKLLTIGEPDCGGLGSFLSVSYVKPLAYSRSGREVFMAHGDMIPLWYDVEKRAITYVDFNVSYKMAFMEHHLSCASLVN</sequence>
<comment type="caution">
    <text evidence="4">The sequence shown here is derived from an EMBL/GenBank/DDBJ whole genome shotgun (WGS) entry which is preliminary data.</text>
</comment>
<dbReference type="NCBIfam" id="TIGR01640">
    <property type="entry name" value="F_box_assoc_1"/>
    <property type="match status" value="1"/>
</dbReference>
<reference evidence="4 5" key="1">
    <citation type="submission" date="2018-06" db="EMBL/GenBank/DDBJ databases">
        <title>The Genome of Cuscuta australis (Dodder) Provides Insight into the Evolution of Plant Parasitism.</title>
        <authorList>
            <person name="Liu H."/>
        </authorList>
    </citation>
    <scope>NUCLEOTIDE SEQUENCE [LARGE SCALE GENOMIC DNA]</scope>
    <source>
        <strain evidence="5">cv. Yunnan</strain>
        <tissue evidence="4">Vines</tissue>
    </source>
</reference>
<dbReference type="InterPro" id="IPR036047">
    <property type="entry name" value="F-box-like_dom_sf"/>
</dbReference>
<keyword evidence="5" id="KW-1185">Reference proteome</keyword>
<name>A0A328DBX3_9ASTE</name>
<dbReference type="InterPro" id="IPR050796">
    <property type="entry name" value="SCF_F-box_component"/>
</dbReference>
<dbReference type="Proteomes" id="UP000249390">
    <property type="component" value="Unassembled WGS sequence"/>
</dbReference>
<dbReference type="InterPro" id="IPR001810">
    <property type="entry name" value="F-box_dom"/>
</dbReference>
<dbReference type="EMBL" id="NQVE01000161">
    <property type="protein sequence ID" value="RAL42994.1"/>
    <property type="molecule type" value="Genomic_DNA"/>
</dbReference>
<dbReference type="Pfam" id="PF07734">
    <property type="entry name" value="FBA_1"/>
    <property type="match status" value="1"/>
</dbReference>
<organism evidence="4 5">
    <name type="scientific">Cuscuta australis</name>
    <dbReference type="NCBI Taxonomy" id="267555"/>
    <lineage>
        <taxon>Eukaryota</taxon>
        <taxon>Viridiplantae</taxon>
        <taxon>Streptophyta</taxon>
        <taxon>Embryophyta</taxon>
        <taxon>Tracheophyta</taxon>
        <taxon>Spermatophyta</taxon>
        <taxon>Magnoliopsida</taxon>
        <taxon>eudicotyledons</taxon>
        <taxon>Gunneridae</taxon>
        <taxon>Pentapetalae</taxon>
        <taxon>asterids</taxon>
        <taxon>lamiids</taxon>
        <taxon>Solanales</taxon>
        <taxon>Convolvulaceae</taxon>
        <taxon>Cuscuteae</taxon>
        <taxon>Cuscuta</taxon>
        <taxon>Cuscuta subgen. Grammica</taxon>
        <taxon>Cuscuta sect. Cleistogrammica</taxon>
    </lineage>
</organism>
<dbReference type="AlphaFoldDB" id="A0A328DBX3"/>
<evidence type="ECO:0000313" key="4">
    <source>
        <dbReference type="EMBL" id="RAL42994.1"/>
    </source>
</evidence>
<dbReference type="InterPro" id="IPR017451">
    <property type="entry name" value="F-box-assoc_interact_dom"/>
</dbReference>
<keyword evidence="1" id="KW-0175">Coiled coil</keyword>
<evidence type="ECO:0000313" key="5">
    <source>
        <dbReference type="Proteomes" id="UP000249390"/>
    </source>
</evidence>
<gene>
    <name evidence="4" type="ORF">DM860_009776</name>
</gene>
<dbReference type="PANTHER" id="PTHR31672:SF13">
    <property type="entry name" value="F-BOX PROTEIN CPR30-LIKE"/>
    <property type="match status" value="1"/>
</dbReference>
<proteinExistence type="predicted"/>
<dbReference type="PANTHER" id="PTHR31672">
    <property type="entry name" value="BNACNNG10540D PROTEIN"/>
    <property type="match status" value="1"/>
</dbReference>
<dbReference type="SUPFAM" id="SSF81383">
    <property type="entry name" value="F-box domain"/>
    <property type="match status" value="1"/>
</dbReference>
<feature type="domain" description="F-box associated beta-propeller type 1" evidence="3">
    <location>
        <begin position="209"/>
        <end position="414"/>
    </location>
</feature>
<dbReference type="Pfam" id="PF00646">
    <property type="entry name" value="F-box"/>
    <property type="match status" value="1"/>
</dbReference>
<evidence type="ECO:0000259" key="3">
    <source>
        <dbReference type="Pfam" id="PF07734"/>
    </source>
</evidence>
<protein>
    <submittedName>
        <fullName evidence="4">Uncharacterized protein</fullName>
    </submittedName>
</protein>
<evidence type="ECO:0000256" key="1">
    <source>
        <dbReference type="SAM" id="Coils"/>
    </source>
</evidence>
<feature type="coiled-coil region" evidence="1">
    <location>
        <begin position="45"/>
        <end position="86"/>
    </location>
</feature>
<evidence type="ECO:0000259" key="2">
    <source>
        <dbReference type="Pfam" id="PF00646"/>
    </source>
</evidence>
<dbReference type="InterPro" id="IPR006527">
    <property type="entry name" value="F-box-assoc_dom_typ1"/>
</dbReference>